<dbReference type="Pfam" id="PF06544">
    <property type="entry name" value="Prp3_C"/>
    <property type="match status" value="1"/>
</dbReference>
<sequence length="298" mass="34468">MAKLETVELQLSELEMLTSIYPNEKEVVVQDLDVLSVMKRFQETDGNSYTPTKRLTIAINLELETSTCSAQLQCSLPLSYPLHKLPEVFVRCSKVTRQMQNKLNEDMQSFIKTIPIGECCLYQIAQWVVDNIENYITNTKESTSTSGKVKNEANPETTPQTFTRLWIYSHHIYNKIKRKSILEWAKELDLTGFSMPGKPGVVCVEGSQEHCEEYWQRLRRQTWKRLSIVNREECSSSLITLETFCKFKHPVKEIDFGVHGGRDYHMDLGKFLDYLTVHNCREMFQVLFGVEGKSSDKS</sequence>
<accession>A0ABP0GEB6</accession>
<dbReference type="InterPro" id="IPR006575">
    <property type="entry name" value="RWD_dom"/>
</dbReference>
<dbReference type="CDD" id="cd23829">
    <property type="entry name" value="RWD_RWDD2"/>
    <property type="match status" value="1"/>
</dbReference>
<dbReference type="PANTHER" id="PTHR15955:SF8">
    <property type="entry name" value="RWD DOMAIN-CONTAINING PROTEIN 2B-RELATED"/>
    <property type="match status" value="1"/>
</dbReference>
<feature type="domain" description="RWD" evidence="1">
    <location>
        <begin position="12"/>
        <end position="135"/>
    </location>
</feature>
<organism evidence="2 3">
    <name type="scientific">Clavelina lepadiformis</name>
    <name type="common">Light-bulb sea squirt</name>
    <name type="synonym">Ascidia lepadiformis</name>
    <dbReference type="NCBI Taxonomy" id="159417"/>
    <lineage>
        <taxon>Eukaryota</taxon>
        <taxon>Metazoa</taxon>
        <taxon>Chordata</taxon>
        <taxon>Tunicata</taxon>
        <taxon>Ascidiacea</taxon>
        <taxon>Aplousobranchia</taxon>
        <taxon>Clavelinidae</taxon>
        <taxon>Clavelina</taxon>
    </lineage>
</organism>
<comment type="caution">
    <text evidence="2">The sequence shown here is derived from an EMBL/GenBank/DDBJ whole genome shotgun (WGS) entry which is preliminary data.</text>
</comment>
<protein>
    <recommendedName>
        <fullName evidence="1">RWD domain-containing protein</fullName>
    </recommendedName>
</protein>
<dbReference type="SMART" id="SM00591">
    <property type="entry name" value="RWD"/>
    <property type="match status" value="1"/>
</dbReference>
<dbReference type="Proteomes" id="UP001642483">
    <property type="component" value="Unassembled WGS sequence"/>
</dbReference>
<dbReference type="SUPFAM" id="SSF54495">
    <property type="entry name" value="UBC-like"/>
    <property type="match status" value="1"/>
</dbReference>
<reference evidence="2 3" key="1">
    <citation type="submission" date="2024-02" db="EMBL/GenBank/DDBJ databases">
        <authorList>
            <person name="Daric V."/>
            <person name="Darras S."/>
        </authorList>
    </citation>
    <scope>NUCLEOTIDE SEQUENCE [LARGE SCALE GENOMIC DNA]</scope>
</reference>
<dbReference type="InterPro" id="IPR059181">
    <property type="entry name" value="RWDD2A-B_C"/>
</dbReference>
<dbReference type="PIRSF" id="PIRSF038021">
    <property type="entry name" value="UCP038021_RWDD2"/>
    <property type="match status" value="1"/>
</dbReference>
<dbReference type="CDD" id="cd24163">
    <property type="entry name" value="RWDD2_C"/>
    <property type="match status" value="1"/>
</dbReference>
<name>A0ABP0GEB6_CLALP</name>
<proteinExistence type="predicted"/>
<gene>
    <name evidence="2" type="ORF">CVLEPA_LOCUS21128</name>
</gene>
<dbReference type="EMBL" id="CAWYQH010000108">
    <property type="protein sequence ID" value="CAK8689164.1"/>
    <property type="molecule type" value="Genomic_DNA"/>
</dbReference>
<dbReference type="InterPro" id="IPR010541">
    <property type="entry name" value="Prp3_C"/>
</dbReference>
<dbReference type="Gene3D" id="3.10.110.10">
    <property type="entry name" value="Ubiquitin Conjugating Enzyme"/>
    <property type="match status" value="1"/>
</dbReference>
<keyword evidence="3" id="KW-1185">Reference proteome</keyword>
<dbReference type="Pfam" id="PF05773">
    <property type="entry name" value="RWD"/>
    <property type="match status" value="1"/>
</dbReference>
<dbReference type="PROSITE" id="PS50908">
    <property type="entry name" value="RWD"/>
    <property type="match status" value="1"/>
</dbReference>
<dbReference type="InterPro" id="IPR016135">
    <property type="entry name" value="UBQ-conjugating_enzyme/RWD"/>
</dbReference>
<evidence type="ECO:0000313" key="2">
    <source>
        <dbReference type="EMBL" id="CAK8689164.1"/>
    </source>
</evidence>
<dbReference type="PANTHER" id="PTHR15955">
    <property type="entry name" value="RWD DOMAIN CONTAINING PROTEIN 2"/>
    <property type="match status" value="1"/>
</dbReference>
<evidence type="ECO:0000313" key="3">
    <source>
        <dbReference type="Proteomes" id="UP001642483"/>
    </source>
</evidence>
<evidence type="ECO:0000259" key="1">
    <source>
        <dbReference type="PROSITE" id="PS50908"/>
    </source>
</evidence>
<dbReference type="InterPro" id="IPR017359">
    <property type="entry name" value="Phi-like"/>
</dbReference>